<dbReference type="GO" id="GO:0016787">
    <property type="term" value="F:hydrolase activity"/>
    <property type="evidence" value="ECO:0007669"/>
    <property type="project" value="UniProtKB-KW"/>
</dbReference>
<dbReference type="EMBL" id="DWYW01000112">
    <property type="protein sequence ID" value="HJA90133.1"/>
    <property type="molecule type" value="Genomic_DNA"/>
</dbReference>
<evidence type="ECO:0000313" key="4">
    <source>
        <dbReference type="EMBL" id="HJA90133.1"/>
    </source>
</evidence>
<sequence length="264" mass="29691">MVDVLNRNHVTIKGEGEQVMMLAHGFGCEQSMWRYISPAFEKDYKLVLFDYTGSGSSDISAYDAVKYNRLEGYVEDVLDIISSLNLENIIFVGHSISSMIGLLASIKRPDVFKKLIMIGPSPCYLNSEGYHGGFDKSDIHDLLELMEMNFEGWASYMAPMAMDQPKDTPKVSDLENMFVSNNPKIARQFAEVTFFSDYRHVLADVTVDSLILQCAHDSIVPFEVAEYLNNHLANNQLQVMDAKGHYPHISQPEETIAAIKAYLG</sequence>
<dbReference type="InterPro" id="IPR029058">
    <property type="entry name" value="AB_hydrolase_fold"/>
</dbReference>
<reference evidence="4" key="2">
    <citation type="submission" date="2021-04" db="EMBL/GenBank/DDBJ databases">
        <authorList>
            <person name="Gilroy R."/>
        </authorList>
    </citation>
    <scope>NUCLEOTIDE SEQUENCE</scope>
    <source>
        <strain evidence="4">CHK171-505</strain>
    </source>
</reference>
<evidence type="ECO:0000256" key="2">
    <source>
        <dbReference type="ARBA" id="ARBA00022801"/>
    </source>
</evidence>
<dbReference type="PANTHER" id="PTHR43039">
    <property type="entry name" value="ESTERASE-RELATED"/>
    <property type="match status" value="1"/>
</dbReference>
<dbReference type="AlphaFoldDB" id="A0A9D2KX42"/>
<keyword evidence="2 4" id="KW-0378">Hydrolase</keyword>
<name>A0A9D2KX42_9LACT</name>
<evidence type="ECO:0000259" key="3">
    <source>
        <dbReference type="Pfam" id="PF12697"/>
    </source>
</evidence>
<comment type="caution">
    <text evidence="4">The sequence shown here is derived from an EMBL/GenBank/DDBJ whole genome shotgun (WGS) entry which is preliminary data.</text>
</comment>
<dbReference type="Pfam" id="PF12697">
    <property type="entry name" value="Abhydrolase_6"/>
    <property type="match status" value="1"/>
</dbReference>
<comment type="similarity">
    <text evidence="1">Belongs to the AB hydrolase superfamily.</text>
</comment>
<accession>A0A9D2KX42</accession>
<dbReference type="Proteomes" id="UP000886856">
    <property type="component" value="Unassembled WGS sequence"/>
</dbReference>
<dbReference type="PRINTS" id="PR00111">
    <property type="entry name" value="ABHYDROLASE"/>
</dbReference>
<dbReference type="InterPro" id="IPR000073">
    <property type="entry name" value="AB_hydrolase_1"/>
</dbReference>
<gene>
    <name evidence="4" type="ORF">H9948_05005</name>
</gene>
<protein>
    <submittedName>
        <fullName evidence="4">Alpha/beta hydrolase</fullName>
    </submittedName>
</protein>
<feature type="domain" description="AB hydrolase-1" evidence="3">
    <location>
        <begin position="22"/>
        <end position="258"/>
    </location>
</feature>
<proteinExistence type="inferred from homology"/>
<evidence type="ECO:0000256" key="1">
    <source>
        <dbReference type="ARBA" id="ARBA00008645"/>
    </source>
</evidence>
<evidence type="ECO:0000313" key="5">
    <source>
        <dbReference type="Proteomes" id="UP000886856"/>
    </source>
</evidence>
<dbReference type="Gene3D" id="3.40.50.1820">
    <property type="entry name" value="alpha/beta hydrolase"/>
    <property type="match status" value="1"/>
</dbReference>
<dbReference type="FunFam" id="3.40.50.1820:FF:000042">
    <property type="entry name" value="probable strigolactone esterase DAD2"/>
    <property type="match status" value="1"/>
</dbReference>
<reference evidence="4" key="1">
    <citation type="journal article" date="2021" name="PeerJ">
        <title>Extensive microbial diversity within the chicken gut microbiome revealed by metagenomics and culture.</title>
        <authorList>
            <person name="Gilroy R."/>
            <person name="Ravi A."/>
            <person name="Getino M."/>
            <person name="Pursley I."/>
            <person name="Horton D.L."/>
            <person name="Alikhan N.F."/>
            <person name="Baker D."/>
            <person name="Gharbi K."/>
            <person name="Hall N."/>
            <person name="Watson M."/>
            <person name="Adriaenssens E.M."/>
            <person name="Foster-Nyarko E."/>
            <person name="Jarju S."/>
            <person name="Secka A."/>
            <person name="Antonio M."/>
            <person name="Oren A."/>
            <person name="Chaudhuri R.R."/>
            <person name="La Ragione R."/>
            <person name="Hildebrand F."/>
            <person name="Pallen M.J."/>
        </authorList>
    </citation>
    <scope>NUCLEOTIDE SEQUENCE</scope>
    <source>
        <strain evidence="4">CHK171-505</strain>
    </source>
</reference>
<organism evidence="4 5">
    <name type="scientific">Candidatus Jeotgalibaca merdavium</name>
    <dbReference type="NCBI Taxonomy" id="2838627"/>
    <lineage>
        <taxon>Bacteria</taxon>
        <taxon>Bacillati</taxon>
        <taxon>Bacillota</taxon>
        <taxon>Bacilli</taxon>
        <taxon>Lactobacillales</taxon>
        <taxon>Carnobacteriaceae</taxon>
        <taxon>Jeotgalibaca</taxon>
    </lineage>
</organism>
<dbReference type="SUPFAM" id="SSF53474">
    <property type="entry name" value="alpha/beta-Hydrolases"/>
    <property type="match status" value="1"/>
</dbReference>